<evidence type="ECO:0000313" key="5">
    <source>
        <dbReference type="Proteomes" id="UP000219546"/>
    </source>
</evidence>
<accession>A0A285CLG0</accession>
<evidence type="ECO:0000256" key="2">
    <source>
        <dbReference type="ARBA" id="ARBA00023315"/>
    </source>
</evidence>
<dbReference type="InterPro" id="IPR016181">
    <property type="entry name" value="Acyl_CoA_acyltransferase"/>
</dbReference>
<dbReference type="PANTHER" id="PTHR43420">
    <property type="entry name" value="ACETYLTRANSFERASE"/>
    <property type="match status" value="1"/>
</dbReference>
<dbReference type="Gene3D" id="3.40.630.30">
    <property type="match status" value="1"/>
</dbReference>
<dbReference type="AlphaFoldDB" id="A0A285CLG0"/>
<keyword evidence="2" id="KW-0012">Acyltransferase</keyword>
<name>A0A285CLG0_9BACI</name>
<dbReference type="Pfam" id="PF13508">
    <property type="entry name" value="Acetyltransf_7"/>
    <property type="match status" value="1"/>
</dbReference>
<reference evidence="4 5" key="1">
    <citation type="submission" date="2017-08" db="EMBL/GenBank/DDBJ databases">
        <authorList>
            <person name="de Groot N.N."/>
        </authorList>
    </citation>
    <scope>NUCLEOTIDE SEQUENCE [LARGE SCALE GENOMIC DNA]</scope>
    <source>
        <strain evidence="4 5">JC228</strain>
    </source>
</reference>
<sequence length="312" mass="35596">MKVTITIRRFDNQDTGELTELINRSNFRENRVLTKTAAEMNEFLDEPGEEIRENTFVAIANNRIVGYNALCFVKGDALFNVYSYGTVDPEFRRQGIGSMLVKESLCHLQQRAEKERIQINYNQMARVETAGQIPLAEKFGFTKYTDLLLMKLDLDIFKPMKLAKNDLVFQTVSEADAAAWADIYNDAFSWSGKHTDLSPKNVKYEFWSSEFSPDFYMLCKNFKRDALGFVCGSVEEEGKGVISTLAVSKAFQGKGVGKALLNEILLRMKNIGLKEVRLSVDDKNPTAAIHLYRKAGFNENRRIIQYVYELNP</sequence>
<keyword evidence="5" id="KW-1185">Reference proteome</keyword>
<dbReference type="RefSeq" id="WP_097157685.1">
    <property type="nucleotide sequence ID" value="NZ_JBEPMQ010000001.1"/>
</dbReference>
<dbReference type="PROSITE" id="PS51186">
    <property type="entry name" value="GNAT"/>
    <property type="match status" value="2"/>
</dbReference>
<dbReference type="GO" id="GO:0016747">
    <property type="term" value="F:acyltransferase activity, transferring groups other than amino-acyl groups"/>
    <property type="evidence" value="ECO:0007669"/>
    <property type="project" value="InterPro"/>
</dbReference>
<dbReference type="Pfam" id="PF00583">
    <property type="entry name" value="Acetyltransf_1"/>
    <property type="match status" value="1"/>
</dbReference>
<evidence type="ECO:0000259" key="3">
    <source>
        <dbReference type="PROSITE" id="PS51186"/>
    </source>
</evidence>
<keyword evidence="1" id="KW-0808">Transferase</keyword>
<organism evidence="4 5">
    <name type="scientific">Bacillus oleivorans</name>
    <dbReference type="NCBI Taxonomy" id="1448271"/>
    <lineage>
        <taxon>Bacteria</taxon>
        <taxon>Bacillati</taxon>
        <taxon>Bacillota</taxon>
        <taxon>Bacilli</taxon>
        <taxon>Bacillales</taxon>
        <taxon>Bacillaceae</taxon>
        <taxon>Bacillus</taxon>
    </lineage>
</organism>
<evidence type="ECO:0000313" key="4">
    <source>
        <dbReference type="EMBL" id="SNX68391.1"/>
    </source>
</evidence>
<dbReference type="Proteomes" id="UP000219546">
    <property type="component" value="Unassembled WGS sequence"/>
</dbReference>
<dbReference type="SUPFAM" id="SSF55729">
    <property type="entry name" value="Acyl-CoA N-acyltransferases (Nat)"/>
    <property type="match status" value="2"/>
</dbReference>
<dbReference type="InterPro" id="IPR000182">
    <property type="entry name" value="GNAT_dom"/>
</dbReference>
<dbReference type="CDD" id="cd04301">
    <property type="entry name" value="NAT_SF"/>
    <property type="match status" value="2"/>
</dbReference>
<proteinExistence type="predicted"/>
<evidence type="ECO:0000256" key="1">
    <source>
        <dbReference type="ARBA" id="ARBA00022679"/>
    </source>
</evidence>
<dbReference type="PANTHER" id="PTHR43420:SF12">
    <property type="entry name" value="N-ACETYLTRANSFERASE DOMAIN-CONTAINING PROTEIN"/>
    <property type="match status" value="1"/>
</dbReference>
<gene>
    <name evidence="4" type="ORF">SAMN05877753_102505</name>
</gene>
<feature type="domain" description="N-acetyltransferase" evidence="3">
    <location>
        <begin position="5"/>
        <end position="165"/>
    </location>
</feature>
<feature type="domain" description="N-acetyltransferase" evidence="3">
    <location>
        <begin position="167"/>
        <end position="312"/>
    </location>
</feature>
<protein>
    <submittedName>
        <fullName evidence="4">Mycothiol synthase</fullName>
    </submittedName>
</protein>
<dbReference type="OrthoDB" id="156739at2"/>
<dbReference type="InterPro" id="IPR050680">
    <property type="entry name" value="YpeA/RimI_acetyltransf"/>
</dbReference>
<dbReference type="EMBL" id="OAOP01000002">
    <property type="protein sequence ID" value="SNX68391.1"/>
    <property type="molecule type" value="Genomic_DNA"/>
</dbReference>